<reference evidence="5" key="1">
    <citation type="submission" date="2021-03" db="EMBL/GenBank/DDBJ databases">
        <authorList>
            <person name="Tagirdzhanova G."/>
        </authorList>
    </citation>
    <scope>NUCLEOTIDE SEQUENCE</scope>
</reference>
<evidence type="ECO:0000313" key="6">
    <source>
        <dbReference type="Proteomes" id="UP000664169"/>
    </source>
</evidence>
<dbReference type="SUPFAM" id="SSF51556">
    <property type="entry name" value="Metallo-dependent hydrolases"/>
    <property type="match status" value="1"/>
</dbReference>
<evidence type="ECO:0000313" key="5">
    <source>
        <dbReference type="EMBL" id="CAF9931159.1"/>
    </source>
</evidence>
<evidence type="ECO:0000256" key="3">
    <source>
        <dbReference type="RuleBase" id="RU366045"/>
    </source>
</evidence>
<dbReference type="FunFam" id="3.20.20.140:FF:000055">
    <property type="entry name" value="Uracil-5-carboxylate decarboxylase"/>
    <property type="match status" value="1"/>
</dbReference>
<evidence type="ECO:0000256" key="1">
    <source>
        <dbReference type="ARBA" id="ARBA00022793"/>
    </source>
</evidence>
<feature type="domain" description="Amidohydrolase-related" evidence="4">
    <location>
        <begin position="6"/>
        <end position="368"/>
    </location>
</feature>
<dbReference type="Proteomes" id="UP000664169">
    <property type="component" value="Unassembled WGS sequence"/>
</dbReference>
<dbReference type="Gene3D" id="3.20.20.140">
    <property type="entry name" value="Metal-dependent hydrolases"/>
    <property type="match status" value="1"/>
</dbReference>
<dbReference type="GO" id="GO:0005829">
    <property type="term" value="C:cytosol"/>
    <property type="evidence" value="ECO:0007669"/>
    <property type="project" value="TreeGrafter"/>
</dbReference>
<organism evidence="5 6">
    <name type="scientific">Gomphillus americanus</name>
    <dbReference type="NCBI Taxonomy" id="1940652"/>
    <lineage>
        <taxon>Eukaryota</taxon>
        <taxon>Fungi</taxon>
        <taxon>Dikarya</taxon>
        <taxon>Ascomycota</taxon>
        <taxon>Pezizomycotina</taxon>
        <taxon>Lecanoromycetes</taxon>
        <taxon>OSLEUM clade</taxon>
        <taxon>Ostropomycetidae</taxon>
        <taxon>Ostropales</taxon>
        <taxon>Graphidaceae</taxon>
        <taxon>Gomphilloideae</taxon>
        <taxon>Gomphillus</taxon>
    </lineage>
</organism>
<name>A0A8H3FUV8_9LECA</name>
<dbReference type="AlphaFoldDB" id="A0A8H3FUV8"/>
<dbReference type="InterPro" id="IPR006680">
    <property type="entry name" value="Amidohydro-rel"/>
</dbReference>
<dbReference type="GO" id="GO:0019748">
    <property type="term" value="P:secondary metabolic process"/>
    <property type="evidence" value="ECO:0007669"/>
    <property type="project" value="TreeGrafter"/>
</dbReference>
<protein>
    <recommendedName>
        <fullName evidence="4">Amidohydrolase-related domain-containing protein</fullName>
    </recommendedName>
</protein>
<keyword evidence="1 3" id="KW-0210">Decarboxylase</keyword>
<proteinExistence type="inferred from homology"/>
<dbReference type="GO" id="GO:0016787">
    <property type="term" value="F:hydrolase activity"/>
    <property type="evidence" value="ECO:0007669"/>
    <property type="project" value="InterPro"/>
</dbReference>
<evidence type="ECO:0000256" key="2">
    <source>
        <dbReference type="ARBA" id="ARBA00023239"/>
    </source>
</evidence>
<evidence type="ECO:0000259" key="4">
    <source>
        <dbReference type="Pfam" id="PF04909"/>
    </source>
</evidence>
<dbReference type="OrthoDB" id="191270at2759"/>
<gene>
    <name evidence="5" type="ORF">GOMPHAMPRED_005834</name>
</gene>
<dbReference type="GO" id="GO:0016831">
    <property type="term" value="F:carboxy-lyase activity"/>
    <property type="evidence" value="ECO:0007669"/>
    <property type="project" value="UniProtKB-KW"/>
</dbReference>
<sequence length="376" mass="41525">MASLLIDIHTHLYPPSYLSLLKARKTVPYVHQPAGSSSPRLIILPSDDDPSIPQHQRGRPLDPSYSSLHLKLQFMKQHNIAASVVSLANPWLDFLPANEGAEAARMVNDEMVALGSSEKFKGKIFAFGTLPLSAPMDLIVQEIHRLQGLHKVIKGVILGTSGLGKGLDDEALDPIWHALEETGLLIFLHPHYGLPAEVFGPKLAASGHVLPLSMGFPMETTIAFTRMYLCGVFDRFPKLKMLLAHAGGTTPFLAGRVDSCVRHERAFLDKSGKLKQRRSIWEVLKENIWLDGVVYSEIGIRAAVDIVGSDRVLWGTDHPFFPPIESEETEQEWLSVKLNIEAVEKAQEPNSTSAKNILGLNAVTLLDLELPSEAYR</sequence>
<comment type="similarity">
    <text evidence="3">Belongs to the metallo-dependent hydrolases superfamily.</text>
</comment>
<accession>A0A8H3FUV8</accession>
<dbReference type="Pfam" id="PF04909">
    <property type="entry name" value="Amidohydro_2"/>
    <property type="match status" value="1"/>
</dbReference>
<dbReference type="PANTHER" id="PTHR21240:SF28">
    <property type="entry name" value="ISO-OROTATE DECARBOXYLASE (EUROFUNG)"/>
    <property type="match status" value="1"/>
</dbReference>
<comment type="caution">
    <text evidence="5">The sequence shown here is derived from an EMBL/GenBank/DDBJ whole genome shotgun (WGS) entry which is preliminary data.</text>
</comment>
<dbReference type="PANTHER" id="PTHR21240">
    <property type="entry name" value="2-AMINO-3-CARBOXYLMUCONATE-6-SEMIALDEHYDE DECARBOXYLASE"/>
    <property type="match status" value="1"/>
</dbReference>
<keyword evidence="2 3" id="KW-0456">Lyase</keyword>
<dbReference type="InterPro" id="IPR032466">
    <property type="entry name" value="Metal_Hydrolase"/>
</dbReference>
<dbReference type="EMBL" id="CAJPDQ010000038">
    <property type="protein sequence ID" value="CAF9931159.1"/>
    <property type="molecule type" value="Genomic_DNA"/>
</dbReference>
<keyword evidence="6" id="KW-1185">Reference proteome</keyword>
<dbReference type="InterPro" id="IPR032465">
    <property type="entry name" value="ACMSD"/>
</dbReference>